<comment type="caution">
    <text evidence="2">The sequence shown here is derived from an EMBL/GenBank/DDBJ whole genome shotgun (WGS) entry which is preliminary data.</text>
</comment>
<dbReference type="Proteomes" id="UP000033640">
    <property type="component" value="Unassembled WGS sequence"/>
</dbReference>
<feature type="transmembrane region" description="Helical" evidence="1">
    <location>
        <begin position="114"/>
        <end position="132"/>
    </location>
</feature>
<accession>A0A0F0LI04</accession>
<dbReference type="EMBL" id="JYIW01000013">
    <property type="protein sequence ID" value="KJL32847.1"/>
    <property type="molecule type" value="Genomic_DNA"/>
</dbReference>
<keyword evidence="1" id="KW-1133">Transmembrane helix</keyword>
<dbReference type="PATRIC" id="fig|82380.11.peg.229"/>
<evidence type="ECO:0000313" key="2">
    <source>
        <dbReference type="EMBL" id="KJL32847.1"/>
    </source>
</evidence>
<protein>
    <submittedName>
        <fullName evidence="2">Uncharacterized protein</fullName>
    </submittedName>
</protein>
<organism evidence="2 3">
    <name type="scientific">Microbacterium oxydans</name>
    <dbReference type="NCBI Taxonomy" id="82380"/>
    <lineage>
        <taxon>Bacteria</taxon>
        <taxon>Bacillati</taxon>
        <taxon>Actinomycetota</taxon>
        <taxon>Actinomycetes</taxon>
        <taxon>Micrococcales</taxon>
        <taxon>Microbacteriaceae</taxon>
        <taxon>Microbacterium</taxon>
    </lineage>
</organism>
<name>A0A0F0LI04_9MICO</name>
<reference evidence="2 3" key="1">
    <citation type="submission" date="2015-02" db="EMBL/GenBank/DDBJ databases">
        <title>Draft genome sequences of ten Microbacterium spp. with emphasis on heavy metal contaminated environments.</title>
        <authorList>
            <person name="Corretto E."/>
        </authorList>
    </citation>
    <scope>NUCLEOTIDE SEQUENCE [LARGE SCALE GENOMIC DNA]</scope>
    <source>
        <strain evidence="2 3">BEL4b</strain>
    </source>
</reference>
<evidence type="ECO:0000256" key="1">
    <source>
        <dbReference type="SAM" id="Phobius"/>
    </source>
</evidence>
<keyword evidence="1" id="KW-0812">Transmembrane</keyword>
<feature type="transmembrane region" description="Helical" evidence="1">
    <location>
        <begin position="81"/>
        <end position="102"/>
    </location>
</feature>
<dbReference type="AlphaFoldDB" id="A0A0F0LI04"/>
<feature type="transmembrane region" description="Helical" evidence="1">
    <location>
        <begin position="30"/>
        <end position="60"/>
    </location>
</feature>
<proteinExistence type="predicted"/>
<feature type="transmembrane region" description="Helical" evidence="1">
    <location>
        <begin position="144"/>
        <end position="164"/>
    </location>
</feature>
<gene>
    <name evidence="2" type="ORF">RS83_00219</name>
</gene>
<sequence>MALMIASAIVAVACCLGARRTVPWQGRQSVIVMAAAMIGMVAAAGDARVLLLAGLTLLVSAMLGTAGLRGRPTVRACCHRALGSLVMALCAFASITHGGMIIEPGHGAHLASDAVGGLATVGVALLVAWTIADRIRPHVRGVGSRLLAVESWSMTVGVIAMWAAH</sequence>
<keyword evidence="1" id="KW-0472">Membrane</keyword>
<evidence type="ECO:0000313" key="3">
    <source>
        <dbReference type="Proteomes" id="UP000033640"/>
    </source>
</evidence>